<organism evidence="2 4">
    <name type="scientific">Legionella feeleii</name>
    <dbReference type="NCBI Taxonomy" id="453"/>
    <lineage>
        <taxon>Bacteria</taxon>
        <taxon>Pseudomonadati</taxon>
        <taxon>Pseudomonadota</taxon>
        <taxon>Gammaproteobacteria</taxon>
        <taxon>Legionellales</taxon>
        <taxon>Legionellaceae</taxon>
        <taxon>Legionella</taxon>
    </lineage>
</organism>
<evidence type="ECO:0000313" key="4">
    <source>
        <dbReference type="Proteomes" id="UP000054698"/>
    </source>
</evidence>
<sequence length="881" mass="100611">MGKSDIALNDSKLLSSQGWYYFGQLLIDSTYLQPFKLTSNGAQQKKRVKNNTHNGYIEREIHGAMHASRVAWSTVMLHRLCQQQYPDQVQNKIQALMKFSNLSEEELFCLIRYVGLGHDAAREGDGADRWESKSATCIELFLKEHGLNPQLAAIFSRLASLKDKPQELANYLASYNLDENVIEGLQYARLLVSLADCFDIIRCNGSFDFAFIERKLAEIFPYSKDKDASVFFDYAKHMLQLLKRQKDLYFPTQLIGPNKEIFSLGDGEEDYSVQEKVKLEHADYASAAMLDSLNQDLYFQQLLNTEAPECSNPYDKEPAFNPYIHGTNSAALALMTQTDFQLMSAIEMLEQYGLAPLCGELTQGGFSTAMADGKPCFARLSGEDNSNEYSLKKVIRNYAKTNKAVSKEECLDNLRHYGANPSRSLFSSISIINIYLARARQLGINLRDIPEIQSLEKDFQQSMDIFYLYLLFSTHIVAKKGIKELSYEDENTLGDEMEEHLSLQKILKKLQQSDISIRDIYNNPTAENCQKIITLLTLPAHCKVQQLFEYVEEPLKEPSKYKQLETQWGYMVRNVSSWSFESMLYQTYTGRYERVDFQRVAPKLLSYMETLEKRFLVTQSLLQDSQKPLVLSAEDLDLVENPLPIILCYDQSRHIRIFSMGSQEYRTQKPLKLGEDIQTIATDTETNIKRLKAYSDRHQLNLNIISFADLERAHNSLSTEHPLSSQQVLQPSASESNIHSSFILEQPLPTQPIPSRSSNADIIALREFCAQQQVRLNQTSVLKSLTRFQEEAERIILSNLSSVEKRTQLKACAHHEFEHRHYAPRLLADALMLISSLALIGLAVGITRILTGHSFFFSAEKTRRETEFIKIADTMELSARA</sequence>
<dbReference type="RefSeq" id="WP_058445011.1">
    <property type="nucleotide sequence ID" value="NZ_CAAAHT010000073.1"/>
</dbReference>
<dbReference type="EMBL" id="LNYB01000040">
    <property type="protein sequence ID" value="KTD00397.1"/>
    <property type="molecule type" value="Genomic_DNA"/>
</dbReference>
<keyword evidence="1" id="KW-0812">Transmembrane</keyword>
<name>A0A0W0TY41_9GAMM</name>
<dbReference type="PATRIC" id="fig|453.4.peg.1362"/>
<evidence type="ECO:0008006" key="6">
    <source>
        <dbReference type="Google" id="ProtNLM"/>
    </source>
</evidence>
<keyword evidence="1" id="KW-0472">Membrane</keyword>
<dbReference type="OrthoDB" id="5648610at2"/>
<dbReference type="Proteomes" id="UP000251942">
    <property type="component" value="Unassembled WGS sequence"/>
</dbReference>
<keyword evidence="1" id="KW-1133">Transmembrane helix</keyword>
<feature type="transmembrane region" description="Helical" evidence="1">
    <location>
        <begin position="830"/>
        <end position="851"/>
    </location>
</feature>
<evidence type="ECO:0000256" key="1">
    <source>
        <dbReference type="SAM" id="Phobius"/>
    </source>
</evidence>
<reference evidence="2 4" key="1">
    <citation type="submission" date="2015-11" db="EMBL/GenBank/DDBJ databases">
        <title>Genomic analysis of 38 Legionella species identifies large and diverse effector repertoires.</title>
        <authorList>
            <person name="Burstein D."/>
            <person name="Amaro F."/>
            <person name="Zusman T."/>
            <person name="Lifshitz Z."/>
            <person name="Cohen O."/>
            <person name="Gilbert J.A."/>
            <person name="Pupko T."/>
            <person name="Shuman H.A."/>
            <person name="Segal G."/>
        </authorList>
    </citation>
    <scope>NUCLEOTIDE SEQUENCE [LARGE SCALE GENOMIC DNA]</scope>
    <source>
        <strain evidence="2 4">WO-44C</strain>
    </source>
</reference>
<dbReference type="EMBL" id="UASS01000003">
    <property type="protein sequence ID" value="SPX59799.1"/>
    <property type="molecule type" value="Genomic_DNA"/>
</dbReference>
<dbReference type="AlphaFoldDB" id="A0A0W0TY41"/>
<evidence type="ECO:0000313" key="5">
    <source>
        <dbReference type="Proteomes" id="UP000251942"/>
    </source>
</evidence>
<protein>
    <recommendedName>
        <fullName evidence="6">SidE PDE domain-containing protein</fullName>
    </recommendedName>
</protein>
<dbReference type="STRING" id="453.Lfee_1256"/>
<evidence type="ECO:0000313" key="2">
    <source>
        <dbReference type="EMBL" id="KTD00397.1"/>
    </source>
</evidence>
<reference evidence="3 5" key="2">
    <citation type="submission" date="2018-06" db="EMBL/GenBank/DDBJ databases">
        <authorList>
            <consortium name="Pathogen Informatics"/>
            <person name="Doyle S."/>
        </authorList>
    </citation>
    <scope>NUCLEOTIDE SEQUENCE [LARGE SCALE GENOMIC DNA]</scope>
    <source>
        <strain evidence="3 5">NCTC12022</strain>
    </source>
</reference>
<proteinExistence type="predicted"/>
<keyword evidence="4" id="KW-1185">Reference proteome</keyword>
<accession>A0A0W0TY41</accession>
<gene>
    <name evidence="2" type="ORF">Lfee_1256</name>
    <name evidence="3" type="ORF">NCTC12022_00510</name>
</gene>
<evidence type="ECO:0000313" key="3">
    <source>
        <dbReference type="EMBL" id="SPX59799.1"/>
    </source>
</evidence>
<dbReference type="Proteomes" id="UP000054698">
    <property type="component" value="Unassembled WGS sequence"/>
</dbReference>